<protein>
    <submittedName>
        <fullName evidence="2">Uncharacterized protein</fullName>
    </submittedName>
</protein>
<comment type="caution">
    <text evidence="2">The sequence shown here is derived from an EMBL/GenBank/DDBJ whole genome shotgun (WGS) entry which is preliminary data.</text>
</comment>
<sequence>MTLCEDSWPPKPGRIIAQIPSTFNVPYSAGRWSDLFDKALDLHSSGWASRISYASLKPSHNDEILDPFCIEMETQLSATDIQTAWLVQAECILDNIEQQHEIGSIPYFSFNVQPYFWSLDENGAQPMSPTTQTLLGLPLFKASVSGGKQWSTEEHMAVSQYLRLKGFSEVNYSRKRGYPLLEAPKNVVSNDEFEIVDAVSDDTGDDWELIPQDKACQSSVSKAQWLPRSAHCVNSHFHNSDCIQVQKTPRERLRQNRSLSSLNPKGTIEEPISPQSFTRHLENPVYVGNITLDGA</sequence>
<organism evidence="2 3">
    <name type="scientific">Rhodocollybia butyracea</name>
    <dbReference type="NCBI Taxonomy" id="206335"/>
    <lineage>
        <taxon>Eukaryota</taxon>
        <taxon>Fungi</taxon>
        <taxon>Dikarya</taxon>
        <taxon>Basidiomycota</taxon>
        <taxon>Agaricomycotina</taxon>
        <taxon>Agaricomycetes</taxon>
        <taxon>Agaricomycetidae</taxon>
        <taxon>Agaricales</taxon>
        <taxon>Marasmiineae</taxon>
        <taxon>Omphalotaceae</taxon>
        <taxon>Rhodocollybia</taxon>
    </lineage>
</organism>
<gene>
    <name evidence="2" type="ORF">BDP27DRAFT_1373015</name>
</gene>
<name>A0A9P5TXI3_9AGAR</name>
<dbReference type="AlphaFoldDB" id="A0A9P5TXI3"/>
<evidence type="ECO:0000313" key="2">
    <source>
        <dbReference type="EMBL" id="KAF9056868.1"/>
    </source>
</evidence>
<dbReference type="OrthoDB" id="3063557at2759"/>
<evidence type="ECO:0000256" key="1">
    <source>
        <dbReference type="SAM" id="MobiDB-lite"/>
    </source>
</evidence>
<accession>A0A9P5TXI3</accession>
<proteinExistence type="predicted"/>
<keyword evidence="3" id="KW-1185">Reference proteome</keyword>
<dbReference type="Proteomes" id="UP000772434">
    <property type="component" value="Unassembled WGS sequence"/>
</dbReference>
<reference evidence="2" key="1">
    <citation type="submission" date="2020-11" db="EMBL/GenBank/DDBJ databases">
        <authorList>
            <consortium name="DOE Joint Genome Institute"/>
            <person name="Ahrendt S."/>
            <person name="Riley R."/>
            <person name="Andreopoulos W."/>
            <person name="Labutti K."/>
            <person name="Pangilinan J."/>
            <person name="Ruiz-Duenas F.J."/>
            <person name="Barrasa J.M."/>
            <person name="Sanchez-Garcia M."/>
            <person name="Camarero S."/>
            <person name="Miyauchi S."/>
            <person name="Serrano A."/>
            <person name="Linde D."/>
            <person name="Babiker R."/>
            <person name="Drula E."/>
            <person name="Ayuso-Fernandez I."/>
            <person name="Pacheco R."/>
            <person name="Padilla G."/>
            <person name="Ferreira P."/>
            <person name="Barriuso J."/>
            <person name="Kellner H."/>
            <person name="Castanera R."/>
            <person name="Alfaro M."/>
            <person name="Ramirez L."/>
            <person name="Pisabarro A.G."/>
            <person name="Kuo A."/>
            <person name="Tritt A."/>
            <person name="Lipzen A."/>
            <person name="He G."/>
            <person name="Yan M."/>
            <person name="Ng V."/>
            <person name="Cullen D."/>
            <person name="Martin F."/>
            <person name="Rosso M.-N."/>
            <person name="Henrissat B."/>
            <person name="Hibbett D."/>
            <person name="Martinez A.T."/>
            <person name="Grigoriev I.V."/>
        </authorList>
    </citation>
    <scope>NUCLEOTIDE SEQUENCE</scope>
    <source>
        <strain evidence="2">AH 40177</strain>
    </source>
</reference>
<feature type="region of interest" description="Disordered" evidence="1">
    <location>
        <begin position="248"/>
        <end position="272"/>
    </location>
</feature>
<evidence type="ECO:0000313" key="3">
    <source>
        <dbReference type="Proteomes" id="UP000772434"/>
    </source>
</evidence>
<dbReference type="EMBL" id="JADNRY010000417">
    <property type="protein sequence ID" value="KAF9056868.1"/>
    <property type="molecule type" value="Genomic_DNA"/>
</dbReference>